<protein>
    <submittedName>
        <fullName evidence="3">Glucose 1-dehydrogenase</fullName>
        <ecNumber evidence="3">1.1.1.47</ecNumber>
    </submittedName>
</protein>
<dbReference type="Gene3D" id="3.40.50.720">
    <property type="entry name" value="NAD(P)-binding Rossmann-like Domain"/>
    <property type="match status" value="1"/>
</dbReference>
<dbReference type="PANTHER" id="PTHR42760:SF133">
    <property type="entry name" value="3-OXOACYL-[ACYL-CARRIER-PROTEIN] REDUCTASE"/>
    <property type="match status" value="1"/>
</dbReference>
<evidence type="ECO:0000256" key="2">
    <source>
        <dbReference type="ARBA" id="ARBA00023002"/>
    </source>
</evidence>
<proteinExistence type="inferred from homology"/>
<dbReference type="InterPro" id="IPR002347">
    <property type="entry name" value="SDR_fam"/>
</dbReference>
<accession>A0A6B1D5J2</accession>
<gene>
    <name evidence="3" type="ORF">F4X14_06050</name>
</gene>
<dbReference type="PRINTS" id="PR00081">
    <property type="entry name" value="GDHRDH"/>
</dbReference>
<sequence length="265" mass="27953">MKLANKVALVTGGARGLGRAYVLHLARLGADVVINDVDLNAAQEYDEELTAESVAAEVEALGRRGLGIEADVADKAAVEAMMQEVMETFGQIDILVNNAGGMLYAPPNNTAATAPPDHYHYIMDINLTGTIFCCQAAAPHMQAARSGKIVNVASQAGLWSGHNAGGMAYKVAKAGVIHYTRVLAAELGPHNIHVNSIAPGYVLSSRAVAQGRNSPEVRDRLLQDIPLGRLGVPEDCAKVVEFLVTDLSDYVTGQCIPVCGGYVAF</sequence>
<organism evidence="3">
    <name type="scientific">Caldilineaceae bacterium SB0661_bin_32</name>
    <dbReference type="NCBI Taxonomy" id="2605255"/>
    <lineage>
        <taxon>Bacteria</taxon>
        <taxon>Bacillati</taxon>
        <taxon>Chloroflexota</taxon>
        <taxon>Caldilineae</taxon>
        <taxon>Caldilineales</taxon>
        <taxon>Caldilineaceae</taxon>
    </lineage>
</organism>
<reference evidence="3" key="1">
    <citation type="submission" date="2019-09" db="EMBL/GenBank/DDBJ databases">
        <title>Characterisation of the sponge microbiome using genome-centric metagenomics.</title>
        <authorList>
            <person name="Engelberts J.P."/>
            <person name="Robbins S.J."/>
            <person name="De Goeij J.M."/>
            <person name="Aranda M."/>
            <person name="Bell S.C."/>
            <person name="Webster N.S."/>
        </authorList>
    </citation>
    <scope>NUCLEOTIDE SEQUENCE</scope>
    <source>
        <strain evidence="3">SB0661_bin_32</strain>
    </source>
</reference>
<evidence type="ECO:0000313" key="3">
    <source>
        <dbReference type="EMBL" id="MYC94517.1"/>
    </source>
</evidence>
<name>A0A6B1D5J2_9CHLR</name>
<evidence type="ECO:0000256" key="1">
    <source>
        <dbReference type="ARBA" id="ARBA00006484"/>
    </source>
</evidence>
<dbReference type="FunFam" id="3.40.50.720:FF:000084">
    <property type="entry name" value="Short-chain dehydrogenase reductase"/>
    <property type="match status" value="1"/>
</dbReference>
<dbReference type="GO" id="GO:0047936">
    <property type="term" value="F:glucose 1-dehydrogenase [NAD(P)+] activity"/>
    <property type="evidence" value="ECO:0007669"/>
    <property type="project" value="UniProtKB-EC"/>
</dbReference>
<comment type="similarity">
    <text evidence="1">Belongs to the short-chain dehydrogenases/reductases (SDR) family.</text>
</comment>
<comment type="caution">
    <text evidence="3">The sequence shown here is derived from an EMBL/GenBank/DDBJ whole genome shotgun (WGS) entry which is preliminary data.</text>
</comment>
<dbReference type="InterPro" id="IPR036291">
    <property type="entry name" value="NAD(P)-bd_dom_sf"/>
</dbReference>
<dbReference type="EMBL" id="VXMH01000028">
    <property type="protein sequence ID" value="MYC94517.1"/>
    <property type="molecule type" value="Genomic_DNA"/>
</dbReference>
<dbReference type="EC" id="1.1.1.47" evidence="3"/>
<dbReference type="SUPFAM" id="SSF51735">
    <property type="entry name" value="NAD(P)-binding Rossmann-fold domains"/>
    <property type="match status" value="1"/>
</dbReference>
<dbReference type="AlphaFoldDB" id="A0A6B1D5J2"/>
<dbReference type="PANTHER" id="PTHR42760">
    <property type="entry name" value="SHORT-CHAIN DEHYDROGENASES/REDUCTASES FAMILY MEMBER"/>
    <property type="match status" value="1"/>
</dbReference>
<dbReference type="Pfam" id="PF13561">
    <property type="entry name" value="adh_short_C2"/>
    <property type="match status" value="1"/>
</dbReference>
<dbReference type="CDD" id="cd05233">
    <property type="entry name" value="SDR_c"/>
    <property type="match status" value="1"/>
</dbReference>
<keyword evidence="2 3" id="KW-0560">Oxidoreductase</keyword>
<dbReference type="PRINTS" id="PR00080">
    <property type="entry name" value="SDRFAMILY"/>
</dbReference>
<dbReference type="NCBIfam" id="NF005559">
    <property type="entry name" value="PRK07231.1"/>
    <property type="match status" value="1"/>
</dbReference>